<evidence type="ECO:0000313" key="2">
    <source>
        <dbReference type="Proteomes" id="UP000005104"/>
    </source>
</evidence>
<gene>
    <name evidence="1" type="ORF">DesyoDRAFT_2302</name>
</gene>
<dbReference type="HOGENOM" id="CLU_2972105_0_0_9"/>
<proteinExistence type="predicted"/>
<reference evidence="1 2" key="1">
    <citation type="submission" date="2011-11" db="EMBL/GenBank/DDBJ databases">
        <title>The Noncontiguous Finished genome of Desulfosporosinus youngiae DSM 17734.</title>
        <authorList>
            <consortium name="US DOE Joint Genome Institute (JGI-PGF)"/>
            <person name="Lucas S."/>
            <person name="Han J."/>
            <person name="Lapidus A."/>
            <person name="Cheng J.-F."/>
            <person name="Goodwin L."/>
            <person name="Pitluck S."/>
            <person name="Peters L."/>
            <person name="Ovchinnikova G."/>
            <person name="Lu M."/>
            <person name="Land M.L."/>
            <person name="Hauser L."/>
            <person name="Pester M."/>
            <person name="Spring S."/>
            <person name="Ollivier B."/>
            <person name="Rattei T."/>
            <person name="Klenk H.-P."/>
            <person name="Wagner M."/>
            <person name="Loy A."/>
            <person name="Woyke T.J."/>
        </authorList>
    </citation>
    <scope>NUCLEOTIDE SEQUENCE [LARGE SCALE GENOMIC DNA]</scope>
    <source>
        <strain evidence="1 2">DSM 17734</strain>
    </source>
</reference>
<dbReference type="AlphaFoldDB" id="H5XUE9"/>
<name>H5XUE9_9FIRM</name>
<sequence length="58" mass="6436">MKGGEKMDDQVKKRWNEPQLLDLNLDKTNFVWQGSGVDGLWISAVNPPSPPPPNVFGS</sequence>
<dbReference type="EMBL" id="CM001441">
    <property type="protein sequence ID" value="EHQ89385.1"/>
    <property type="molecule type" value="Genomic_DNA"/>
</dbReference>
<dbReference type="STRING" id="768710.DesyoDRAFT_2302"/>
<dbReference type="Proteomes" id="UP000005104">
    <property type="component" value="Chromosome"/>
</dbReference>
<accession>H5XUE9</accession>
<evidence type="ECO:0000313" key="1">
    <source>
        <dbReference type="EMBL" id="EHQ89385.1"/>
    </source>
</evidence>
<keyword evidence="2" id="KW-1185">Reference proteome</keyword>
<protein>
    <submittedName>
        <fullName evidence="1">Uncharacterized protein</fullName>
    </submittedName>
</protein>
<organism evidence="1 2">
    <name type="scientific">Desulfosporosinus youngiae DSM 17734</name>
    <dbReference type="NCBI Taxonomy" id="768710"/>
    <lineage>
        <taxon>Bacteria</taxon>
        <taxon>Bacillati</taxon>
        <taxon>Bacillota</taxon>
        <taxon>Clostridia</taxon>
        <taxon>Eubacteriales</taxon>
        <taxon>Desulfitobacteriaceae</taxon>
        <taxon>Desulfosporosinus</taxon>
    </lineage>
</organism>